<keyword evidence="1" id="KW-1133">Transmembrane helix</keyword>
<sequence>MKKVLTIFSIIVISLFVLSLYGWMVKQIAKGEKKFGVFTEPVKFMYTFPDIFKQSVEEVKSLPKTFIPTPKDFDPINNLEEDLLVLTSYTNGRKSRAVALRNLKNDSILKEWTFKNARKENHRIVNPILHPDGSLIYNYYYQPSGLKKIDSTGNIVWTQKNLLFHHGMNLNKDGDIWASTKIPGWKATGMYILGGKKIFYIDYTIAKIDHKTGEILFHKSISEILTENNLGNYLLKSAVVKDPVHLNDVQPALKTTKYFKEDDVFISLRNMSIVLHYRPSTNELIQLIEGPFINQHDVDFLNDSTLVFFNNNTPVDIPLKGATPHKKKERVTFSGKFYSNIIKYNLKDQTFSAIGDSLFIENDIYTKNEGLMEFIDASTYFVEEQNQGLLWVIDDDKVIYKNVFKSQHKGHHHLPNWTRIIKHYD</sequence>
<dbReference type="Pfam" id="PF14269">
    <property type="entry name" value="Arylsulfotran_2"/>
    <property type="match status" value="1"/>
</dbReference>
<dbReference type="AlphaFoldDB" id="A0A0S2HX41"/>
<reference evidence="2 3" key="1">
    <citation type="submission" date="2015-11" db="EMBL/GenBank/DDBJ databases">
        <title>Description and complete genome sequence of a novel strain predominating in hypersaline microbial mats and representing a new family of the Bacteriodetes phylum.</title>
        <authorList>
            <person name="Spring S."/>
            <person name="Bunk B."/>
            <person name="Sproer C."/>
            <person name="Klenk H.-P."/>
        </authorList>
    </citation>
    <scope>NUCLEOTIDE SEQUENCE [LARGE SCALE GENOMIC DNA]</scope>
    <source>
        <strain evidence="2 3">L21-Spi-D4</strain>
    </source>
</reference>
<dbReference type="RefSeq" id="WP_057952138.1">
    <property type="nucleotide sequence ID" value="NZ_CP013118.1"/>
</dbReference>
<evidence type="ECO:0008006" key="4">
    <source>
        <dbReference type="Google" id="ProtNLM"/>
    </source>
</evidence>
<evidence type="ECO:0000313" key="2">
    <source>
        <dbReference type="EMBL" id="ALO14605.1"/>
    </source>
</evidence>
<dbReference type="InterPro" id="IPR039535">
    <property type="entry name" value="ASST-like"/>
</dbReference>
<evidence type="ECO:0000313" key="3">
    <source>
        <dbReference type="Proteomes" id="UP000064893"/>
    </source>
</evidence>
<evidence type="ECO:0000256" key="1">
    <source>
        <dbReference type="SAM" id="Phobius"/>
    </source>
</evidence>
<dbReference type="EMBL" id="CP013118">
    <property type="protein sequence ID" value="ALO14605.1"/>
    <property type="molecule type" value="Genomic_DNA"/>
</dbReference>
<proteinExistence type="predicted"/>
<feature type="transmembrane region" description="Helical" evidence="1">
    <location>
        <begin position="6"/>
        <end position="25"/>
    </location>
</feature>
<accession>A0A0S2HX41</accession>
<protein>
    <recommendedName>
        <fullName evidence="4">Arylsulfotransferase (ASST)</fullName>
    </recommendedName>
</protein>
<dbReference type="SUPFAM" id="SSF63829">
    <property type="entry name" value="Calcium-dependent phosphotriesterase"/>
    <property type="match status" value="1"/>
</dbReference>
<keyword evidence="1" id="KW-0812">Transmembrane</keyword>
<gene>
    <name evidence="2" type="ORF">L21SP5_00938</name>
</gene>
<keyword evidence="1" id="KW-0472">Membrane</keyword>
<organism evidence="2 3">
    <name type="scientific">Salinivirga cyanobacteriivorans</name>
    <dbReference type="NCBI Taxonomy" id="1307839"/>
    <lineage>
        <taxon>Bacteria</taxon>
        <taxon>Pseudomonadati</taxon>
        <taxon>Bacteroidota</taxon>
        <taxon>Bacteroidia</taxon>
        <taxon>Bacteroidales</taxon>
        <taxon>Salinivirgaceae</taxon>
        <taxon>Salinivirga</taxon>
    </lineage>
</organism>
<dbReference type="STRING" id="1307839.L21SP5_00938"/>
<dbReference type="KEGG" id="blq:L21SP5_00938"/>
<dbReference type="OrthoDB" id="264813at2"/>
<keyword evidence="3" id="KW-1185">Reference proteome</keyword>
<name>A0A0S2HX41_9BACT</name>
<dbReference type="Proteomes" id="UP000064893">
    <property type="component" value="Chromosome"/>
</dbReference>